<dbReference type="OrthoDB" id="9808620at2"/>
<dbReference type="AlphaFoldDB" id="F2IXU1"/>
<dbReference type="RefSeq" id="WP_013651740.1">
    <property type="nucleotide sequence ID" value="NC_015259.1"/>
</dbReference>
<evidence type="ECO:0000256" key="4">
    <source>
        <dbReference type="ARBA" id="ARBA00023163"/>
    </source>
</evidence>
<dbReference type="InterPro" id="IPR000847">
    <property type="entry name" value="LysR_HTH_N"/>
</dbReference>
<dbReference type="PANTHER" id="PTHR30126">
    <property type="entry name" value="HTH-TYPE TRANSCRIPTIONAL REGULATOR"/>
    <property type="match status" value="1"/>
</dbReference>
<organism evidence="8 9">
    <name type="scientific">Polymorphum gilvum (strain LMG 25793 / CGMCC 1.9160 / SL003B-26A1)</name>
    <dbReference type="NCBI Taxonomy" id="991905"/>
    <lineage>
        <taxon>Bacteria</taxon>
        <taxon>Pseudomonadati</taxon>
        <taxon>Pseudomonadota</taxon>
        <taxon>Alphaproteobacteria</taxon>
        <taxon>Rhodobacterales</taxon>
        <taxon>Paracoccaceae</taxon>
        <taxon>Polymorphum</taxon>
    </lineage>
</organism>
<evidence type="ECO:0000256" key="5">
    <source>
        <dbReference type="ARBA" id="ARBA00039279"/>
    </source>
</evidence>
<dbReference type="PROSITE" id="PS50931">
    <property type="entry name" value="HTH_LYSR"/>
    <property type="match status" value="1"/>
</dbReference>
<evidence type="ECO:0000259" key="7">
    <source>
        <dbReference type="PROSITE" id="PS50931"/>
    </source>
</evidence>
<dbReference type="Proteomes" id="UP000008130">
    <property type="component" value="Chromosome"/>
</dbReference>
<keyword evidence="9" id="KW-1185">Reference proteome</keyword>
<sequence length="306" mass="33361">MSDLRSLTLKQLRALTTTVGQGTVTGAAKVLHLTPPAVTTQLKTLESIVGAPLFERGAEGFLPTEIGAELLRAAEAIDTRLALAQERLQALKTGAAGTVVVGVVSTGKYFAPAIIAAFQRRHPDIRVKLAIGNREAVIAALERDEYDLAVMGRPPPGVAVHQTVLGDHPHVLIAPPDHRLAADPDILAEDLLKERFLAREPGSGTRLLMERFLDRIGHGRAFEVVEMGTNETIKQAVMAGLGLAVISAHTCYSELREGKLVALRHVGLPLLRQWFLIRRADRQPNRAAEVFEAFLVERRTDFIPRL</sequence>
<accession>F2IXU1</accession>
<dbReference type="GO" id="GO:0003700">
    <property type="term" value="F:DNA-binding transcription factor activity"/>
    <property type="evidence" value="ECO:0007669"/>
    <property type="project" value="InterPro"/>
</dbReference>
<dbReference type="Pfam" id="PF00126">
    <property type="entry name" value="HTH_1"/>
    <property type="match status" value="1"/>
</dbReference>
<dbReference type="PANTHER" id="PTHR30126:SF5">
    <property type="entry name" value="HTH-TYPE TRANSCRIPTIONAL ACTIVATOR CMPR"/>
    <property type="match status" value="1"/>
</dbReference>
<dbReference type="SUPFAM" id="SSF46785">
    <property type="entry name" value="Winged helix' DNA-binding domain"/>
    <property type="match status" value="1"/>
</dbReference>
<keyword evidence="3" id="KW-0238">DNA-binding</keyword>
<gene>
    <name evidence="8" type="primary">cbbR</name>
    <name evidence="8" type="ordered locus">SL003B_0993</name>
</gene>
<dbReference type="EMBL" id="CP002568">
    <property type="protein sequence ID" value="ADZ69422.1"/>
    <property type="molecule type" value="Genomic_DNA"/>
</dbReference>
<evidence type="ECO:0000313" key="8">
    <source>
        <dbReference type="EMBL" id="ADZ69422.1"/>
    </source>
</evidence>
<dbReference type="eggNOG" id="COG0583">
    <property type="taxonomic scope" value="Bacteria"/>
</dbReference>
<proteinExistence type="inferred from homology"/>
<evidence type="ECO:0000256" key="2">
    <source>
        <dbReference type="ARBA" id="ARBA00023015"/>
    </source>
</evidence>
<comment type="similarity">
    <text evidence="1">Belongs to the LysR transcriptional regulatory family.</text>
</comment>
<dbReference type="KEGG" id="pgv:SL003B_0993"/>
<dbReference type="HOGENOM" id="CLU_039613_6_1_5"/>
<feature type="domain" description="HTH lysR-type" evidence="7">
    <location>
        <begin position="7"/>
        <end position="64"/>
    </location>
</feature>
<dbReference type="InterPro" id="IPR036388">
    <property type="entry name" value="WH-like_DNA-bd_sf"/>
</dbReference>
<dbReference type="SUPFAM" id="SSF53850">
    <property type="entry name" value="Periplasmic binding protein-like II"/>
    <property type="match status" value="1"/>
</dbReference>
<dbReference type="PRINTS" id="PR00039">
    <property type="entry name" value="HTHLYSR"/>
</dbReference>
<reference evidence="8 9" key="1">
    <citation type="journal article" date="2011" name="J. Bacteriol.">
        <title>Complete genome sequence of Polymorphum gilvum SL003B-26A1T, a crude oil-degrading bacterium from oil-polluted saline soil.</title>
        <authorList>
            <person name="Li S.G."/>
            <person name="Tang Y.Q."/>
            <person name="Nie Y."/>
            <person name="Cai M."/>
            <person name="Wu X.L."/>
        </authorList>
    </citation>
    <scope>NUCLEOTIDE SEQUENCE [LARGE SCALE GENOMIC DNA]</scope>
    <source>
        <strain evidence="9">LMG 25793 / CGMCC 1.9160 / SL003B-26A1</strain>
    </source>
</reference>
<evidence type="ECO:0000256" key="1">
    <source>
        <dbReference type="ARBA" id="ARBA00009437"/>
    </source>
</evidence>
<evidence type="ECO:0000256" key="3">
    <source>
        <dbReference type="ARBA" id="ARBA00023125"/>
    </source>
</evidence>
<dbReference type="PATRIC" id="fig|991905.3.peg.1008"/>
<dbReference type="Gene3D" id="1.10.10.10">
    <property type="entry name" value="Winged helix-like DNA-binding domain superfamily/Winged helix DNA-binding domain"/>
    <property type="match status" value="1"/>
</dbReference>
<keyword evidence="2" id="KW-0805">Transcription regulation</keyword>
<dbReference type="Gene3D" id="3.40.190.10">
    <property type="entry name" value="Periplasmic binding protein-like II"/>
    <property type="match status" value="2"/>
</dbReference>
<evidence type="ECO:0000256" key="6">
    <source>
        <dbReference type="ARBA" id="ARBA00043141"/>
    </source>
</evidence>
<dbReference type="GO" id="GO:0000976">
    <property type="term" value="F:transcription cis-regulatory region binding"/>
    <property type="evidence" value="ECO:0007669"/>
    <property type="project" value="TreeGrafter"/>
</dbReference>
<keyword evidence="4" id="KW-0804">Transcription</keyword>
<dbReference type="InterPro" id="IPR036390">
    <property type="entry name" value="WH_DNA-bd_sf"/>
</dbReference>
<evidence type="ECO:0000313" key="9">
    <source>
        <dbReference type="Proteomes" id="UP000008130"/>
    </source>
</evidence>
<dbReference type="STRING" id="991905.SL003B_0993"/>
<name>F2IXU1_POLGS</name>
<protein>
    <recommendedName>
        <fullName evidence="5">HTH-type transcriptional regulator CbbR</fullName>
    </recommendedName>
    <alternativeName>
        <fullName evidence="6">RuBisCO operon transcriptional regulator</fullName>
    </alternativeName>
</protein>
<dbReference type="InterPro" id="IPR005119">
    <property type="entry name" value="LysR_subst-bd"/>
</dbReference>
<dbReference type="Pfam" id="PF03466">
    <property type="entry name" value="LysR_substrate"/>
    <property type="match status" value="1"/>
</dbReference>